<dbReference type="Pfam" id="PF00989">
    <property type="entry name" value="PAS"/>
    <property type="match status" value="1"/>
</dbReference>
<dbReference type="GeneID" id="111102437"/>
<feature type="compositionally biased region" description="Basic residues" evidence="7">
    <location>
        <begin position="1"/>
        <end position="12"/>
    </location>
</feature>
<gene>
    <name evidence="11" type="primary">LOC111102437</name>
</gene>
<feature type="domain" description="BHLH" evidence="9">
    <location>
        <begin position="18"/>
        <end position="71"/>
    </location>
</feature>
<sequence length="816" mass="92563">MYATKRRRRTVKTQKTPVKDPPKSNPSKRHRERLNSELDHLASLLPFEQSVISKLDKLSILRLAVSYLRTKSYFAAVLPDRYNLDSHHIIGRSHLFHEPGFSEGDSILQALYGFMVVITCDGEVFYASRTVEQYLGFHQSDIIHQSVMELIHSEDREEFKRQLSWNSTLPQDKSSMSLHELMMPENSRYLHRSFTVRFRCLLDNTSGFITLEISGWIRVLHGQNVRTEEPQLALFATCCPFGPLSLMDIPSRELTFKSKHKMDFSPMSMDNRGKAMFGFADRELATKSGYDLIHPDDLNYFSSAHQELIKTGSSGLIAYRWCTKDFRWLWLQSSCKVIYKNSKPDFVICTHRQLTDDEGADLFHKRGNEFKLPYPLLDLDICSGFDFPNDEIVSKMKNVKNKKQKTCVRENYIQSPGRKRKCSREPVLNGYAGYPQYNGYDVADFKPDLLYPYPSAIEPDIYRGYASFHGSVYPAADSYRLADSDKHAYTNGYYLDPHRQYQHSLAYPGNGYSDLMAQPAKFGYDVTKYGFNSYDLDIAKKAHYGEDVGRYDNDYRKYAYEYGNDRLPTRLNGSIEPVDLRSSAMYNGVDGIVGHNPCLSTSTNLFKETKVICSPSDIGTNQGMSSTMPLHHSSVIKNAASPRSMQSSRNSDHMGSPPVNIYNNNNNNNNNNNASRVNVINNTASWHCTKPSQNIHPSPISTPRSEPVESPKLNCVNKNDSSLLSTSSPVTGATPASVIHSAISNRTPSRVYDKQPMTGGIPVPVVKTSPWYQYPATHAAYGDPKDWSIQDDMYSCHQKRGLISDNLSHLSKVTIT</sequence>
<dbReference type="InterPro" id="IPR013655">
    <property type="entry name" value="PAS_fold_3"/>
</dbReference>
<evidence type="ECO:0000256" key="2">
    <source>
        <dbReference type="ARBA" id="ARBA00023015"/>
    </source>
</evidence>
<dbReference type="OrthoDB" id="7788762at2759"/>
<organism evidence="10 11">
    <name type="scientific">Crassostrea virginica</name>
    <name type="common">Eastern oyster</name>
    <dbReference type="NCBI Taxonomy" id="6565"/>
    <lineage>
        <taxon>Eukaryota</taxon>
        <taxon>Metazoa</taxon>
        <taxon>Spiralia</taxon>
        <taxon>Lophotrochozoa</taxon>
        <taxon>Mollusca</taxon>
        <taxon>Bivalvia</taxon>
        <taxon>Autobranchia</taxon>
        <taxon>Pteriomorphia</taxon>
        <taxon>Ostreida</taxon>
        <taxon>Ostreoidea</taxon>
        <taxon>Ostreidae</taxon>
        <taxon>Crassostrea</taxon>
    </lineage>
</organism>
<dbReference type="PROSITE" id="PS50112">
    <property type="entry name" value="PAS"/>
    <property type="match status" value="2"/>
</dbReference>
<dbReference type="SMART" id="SM00353">
    <property type="entry name" value="HLH"/>
    <property type="match status" value="1"/>
</dbReference>
<dbReference type="PROSITE" id="PS50888">
    <property type="entry name" value="BHLH"/>
    <property type="match status" value="1"/>
</dbReference>
<dbReference type="InterPro" id="IPR036638">
    <property type="entry name" value="HLH_DNA-bd_sf"/>
</dbReference>
<name>A0A8B8AHA9_CRAVI</name>
<evidence type="ECO:0000256" key="7">
    <source>
        <dbReference type="SAM" id="MobiDB-lite"/>
    </source>
</evidence>
<dbReference type="GO" id="GO:0034751">
    <property type="term" value="C:aryl hydrocarbon receptor complex"/>
    <property type="evidence" value="ECO:0007669"/>
    <property type="project" value="TreeGrafter"/>
</dbReference>
<evidence type="ECO:0000256" key="3">
    <source>
        <dbReference type="ARBA" id="ARBA00023125"/>
    </source>
</evidence>
<feature type="region of interest" description="Disordered" evidence="7">
    <location>
        <begin position="639"/>
        <end position="673"/>
    </location>
</feature>
<dbReference type="GO" id="GO:0006805">
    <property type="term" value="P:xenobiotic metabolic process"/>
    <property type="evidence" value="ECO:0007669"/>
    <property type="project" value="InterPro"/>
</dbReference>
<dbReference type="KEGG" id="cvn:111102437"/>
<reference evidence="11" key="1">
    <citation type="submission" date="2025-08" db="UniProtKB">
        <authorList>
            <consortium name="RefSeq"/>
        </authorList>
    </citation>
    <scope>IDENTIFICATION</scope>
    <source>
        <tissue evidence="11">Whole sample</tissue>
    </source>
</reference>
<keyword evidence="2" id="KW-0805">Transcription regulation</keyword>
<dbReference type="GO" id="GO:0046983">
    <property type="term" value="F:protein dimerization activity"/>
    <property type="evidence" value="ECO:0007669"/>
    <property type="project" value="InterPro"/>
</dbReference>
<evidence type="ECO:0000256" key="5">
    <source>
        <dbReference type="ARBA" id="ARBA00023163"/>
    </source>
</evidence>
<dbReference type="GO" id="GO:0005634">
    <property type="term" value="C:nucleus"/>
    <property type="evidence" value="ECO:0007669"/>
    <property type="project" value="UniProtKB-SubCell"/>
</dbReference>
<dbReference type="SUPFAM" id="SSF47459">
    <property type="entry name" value="HLH, helix-loop-helix DNA-binding domain"/>
    <property type="match status" value="1"/>
</dbReference>
<evidence type="ECO:0000313" key="10">
    <source>
        <dbReference type="Proteomes" id="UP000694844"/>
    </source>
</evidence>
<keyword evidence="4" id="KW-0010">Activator</keyword>
<dbReference type="InterPro" id="IPR011598">
    <property type="entry name" value="bHLH_dom"/>
</dbReference>
<dbReference type="NCBIfam" id="TIGR00229">
    <property type="entry name" value="sensory_box"/>
    <property type="match status" value="1"/>
</dbReference>
<proteinExistence type="predicted"/>
<keyword evidence="6" id="KW-0539">Nucleus</keyword>
<dbReference type="CDD" id="cd19730">
    <property type="entry name" value="bHLH-PAS_spineless_like"/>
    <property type="match status" value="1"/>
</dbReference>
<dbReference type="Pfam" id="PF08447">
    <property type="entry name" value="PAS_3"/>
    <property type="match status" value="1"/>
</dbReference>
<dbReference type="InterPro" id="IPR013767">
    <property type="entry name" value="PAS_fold"/>
</dbReference>
<dbReference type="PANTHER" id="PTHR10649">
    <property type="entry name" value="ARYL HYDROCARBON RECEPTOR"/>
    <property type="match status" value="1"/>
</dbReference>
<evidence type="ECO:0000313" key="11">
    <source>
        <dbReference type="RefSeq" id="XP_022290892.1"/>
    </source>
</evidence>
<dbReference type="FunFam" id="3.30.450.20:FF:000074">
    <property type="entry name" value="Aryl hydrocarbon receptor"/>
    <property type="match status" value="1"/>
</dbReference>
<dbReference type="InterPro" id="IPR000014">
    <property type="entry name" value="PAS"/>
</dbReference>
<keyword evidence="10" id="KW-1185">Reference proteome</keyword>
<dbReference type="PANTHER" id="PTHR10649:SF12">
    <property type="entry name" value="SPINELESS, ISOFORM C"/>
    <property type="match status" value="1"/>
</dbReference>
<evidence type="ECO:0000256" key="6">
    <source>
        <dbReference type="ARBA" id="ARBA00023242"/>
    </source>
</evidence>
<dbReference type="GO" id="GO:0004879">
    <property type="term" value="F:nuclear receptor activity"/>
    <property type="evidence" value="ECO:0007669"/>
    <property type="project" value="TreeGrafter"/>
</dbReference>
<dbReference type="SUPFAM" id="SSF55785">
    <property type="entry name" value="PYP-like sensor domain (PAS domain)"/>
    <property type="match status" value="2"/>
</dbReference>
<dbReference type="FunFam" id="3.30.450.20:FF:000069">
    <property type="entry name" value="Aryl hydrocarbon receptor"/>
    <property type="match status" value="1"/>
</dbReference>
<evidence type="ECO:0000256" key="1">
    <source>
        <dbReference type="ARBA" id="ARBA00004123"/>
    </source>
</evidence>
<dbReference type="Gene3D" id="4.10.280.10">
    <property type="entry name" value="Helix-loop-helix DNA-binding domain"/>
    <property type="match status" value="1"/>
</dbReference>
<keyword evidence="3" id="KW-0238">DNA-binding</keyword>
<evidence type="ECO:0000256" key="4">
    <source>
        <dbReference type="ARBA" id="ARBA00023159"/>
    </source>
</evidence>
<dbReference type="RefSeq" id="XP_022290892.1">
    <property type="nucleotide sequence ID" value="XM_022435184.1"/>
</dbReference>
<dbReference type="AlphaFoldDB" id="A0A8B8AHA9"/>
<evidence type="ECO:0000259" key="9">
    <source>
        <dbReference type="PROSITE" id="PS50888"/>
    </source>
</evidence>
<evidence type="ECO:0000259" key="8">
    <source>
        <dbReference type="PROSITE" id="PS50112"/>
    </source>
</evidence>
<dbReference type="InterPro" id="IPR035965">
    <property type="entry name" value="PAS-like_dom_sf"/>
</dbReference>
<dbReference type="Gene3D" id="3.30.450.20">
    <property type="entry name" value="PAS domain"/>
    <property type="match status" value="2"/>
</dbReference>
<accession>A0A8B8AHA9</accession>
<keyword evidence="5" id="KW-0804">Transcription</keyword>
<feature type="domain" description="PAS" evidence="8">
    <location>
        <begin position="276"/>
        <end position="312"/>
    </location>
</feature>
<feature type="region of interest" description="Disordered" evidence="7">
    <location>
        <begin position="1"/>
        <end position="31"/>
    </location>
</feature>
<feature type="region of interest" description="Disordered" evidence="7">
    <location>
        <begin position="690"/>
        <end position="710"/>
    </location>
</feature>
<feature type="compositionally biased region" description="Polar residues" evidence="7">
    <location>
        <begin position="690"/>
        <end position="704"/>
    </location>
</feature>
<dbReference type="Proteomes" id="UP000694844">
    <property type="component" value="Chromosome 7"/>
</dbReference>
<dbReference type="CDD" id="cd00130">
    <property type="entry name" value="PAS"/>
    <property type="match status" value="2"/>
</dbReference>
<feature type="compositionally biased region" description="Low complexity" evidence="7">
    <location>
        <begin position="659"/>
        <end position="673"/>
    </location>
</feature>
<dbReference type="Pfam" id="PF00010">
    <property type="entry name" value="HLH"/>
    <property type="match status" value="1"/>
</dbReference>
<dbReference type="SMART" id="SM00091">
    <property type="entry name" value="PAS"/>
    <property type="match status" value="2"/>
</dbReference>
<feature type="domain" description="PAS" evidence="8">
    <location>
        <begin position="107"/>
        <end position="172"/>
    </location>
</feature>
<comment type="subcellular location">
    <subcellularLocation>
        <location evidence="1">Nucleus</location>
    </subcellularLocation>
</comment>
<protein>
    <submittedName>
        <fullName evidence="11">Single-minded homolog 1-A-like</fullName>
    </submittedName>
</protein>
<dbReference type="InterPro" id="IPR039091">
    <property type="entry name" value="AHR/AHRR"/>
</dbReference>
<dbReference type="GO" id="GO:0000976">
    <property type="term" value="F:transcription cis-regulatory region binding"/>
    <property type="evidence" value="ECO:0007669"/>
    <property type="project" value="TreeGrafter"/>
</dbReference>
<dbReference type="FunFam" id="4.10.280.10:FF:000041">
    <property type="entry name" value="aryl hydrocarbon receptor repressor"/>
    <property type="match status" value="1"/>
</dbReference>